<dbReference type="SUPFAM" id="SSF56959">
    <property type="entry name" value="Leukocidin-like"/>
    <property type="match status" value="1"/>
</dbReference>
<protein>
    <submittedName>
        <fullName evidence="3">MspA</fullName>
    </submittedName>
</protein>
<reference evidence="3 4" key="1">
    <citation type="submission" date="2018-06" db="EMBL/GenBank/DDBJ databases">
        <authorList>
            <consortium name="Pathogen Informatics"/>
            <person name="Doyle S."/>
        </authorList>
    </citation>
    <scope>NUCLEOTIDE SEQUENCE [LARGE SCALE GENOMIC DNA]</scope>
    <source>
        <strain evidence="3 4">NCTC1934</strain>
    </source>
</reference>
<dbReference type="InterPro" id="IPR015286">
    <property type="entry name" value="Porin_fam_mycobact-type"/>
</dbReference>
<dbReference type="EMBL" id="UGRY01000004">
    <property type="protein sequence ID" value="SUD48154.1"/>
    <property type="molecule type" value="Genomic_DNA"/>
</dbReference>
<keyword evidence="1 2" id="KW-0732">Signal</keyword>
<feature type="signal peptide" evidence="2">
    <location>
        <begin position="1"/>
        <end position="25"/>
    </location>
</feature>
<gene>
    <name evidence="3" type="ORF">NCTC1934_05482</name>
</gene>
<dbReference type="Proteomes" id="UP000255467">
    <property type="component" value="Unassembled WGS sequence"/>
</dbReference>
<accession>A0A379JIC2</accession>
<dbReference type="Gene3D" id="2.60.40.1650">
    <property type="entry name" value="Porin MspA (Ig-like beta-sandwich domain)"/>
    <property type="match status" value="2"/>
</dbReference>
<dbReference type="AlphaFoldDB" id="A0A379JIC2"/>
<dbReference type="RefSeq" id="WP_051037102.1">
    <property type="nucleotide sequence ID" value="NZ_UGRY01000004.1"/>
</dbReference>
<evidence type="ECO:0000256" key="2">
    <source>
        <dbReference type="SAM" id="SignalP"/>
    </source>
</evidence>
<sequence length="214" mass="22330">MVARSGIICFALTVSAVLGAPVARADIQALPPHERVFASPIGSFTVGHKDESVHRIPPLNQVGTTREALVSNTVYGRIDGGATGTLVAGYHVGCAVNLNNGALGLNSSIYPDDVLPDVGTGGTNPIPYLNGQTGIQTYVAPVLTATLAPGEVKEVKLTEKQVVPGDTAWAITRDFHIIVNSCTGPVSIRSYSYMQVTSTLVDDSGGVFGDPTWL</sequence>
<proteinExistence type="predicted"/>
<dbReference type="STRING" id="1406858.GCA_000710895_03698"/>
<evidence type="ECO:0000256" key="1">
    <source>
        <dbReference type="ARBA" id="ARBA00022729"/>
    </source>
</evidence>
<feature type="chain" id="PRO_5016796764" evidence="2">
    <location>
        <begin position="26"/>
        <end position="214"/>
    </location>
</feature>
<dbReference type="Pfam" id="PF09203">
    <property type="entry name" value="MspA"/>
    <property type="match status" value="1"/>
</dbReference>
<evidence type="ECO:0000313" key="3">
    <source>
        <dbReference type="EMBL" id="SUD48154.1"/>
    </source>
</evidence>
<evidence type="ECO:0000313" key="4">
    <source>
        <dbReference type="Proteomes" id="UP000255467"/>
    </source>
</evidence>
<organism evidence="3 4">
    <name type="scientific">Nocardia otitidiscaviarum</name>
    <dbReference type="NCBI Taxonomy" id="1823"/>
    <lineage>
        <taxon>Bacteria</taxon>
        <taxon>Bacillati</taxon>
        <taxon>Actinomycetota</taxon>
        <taxon>Actinomycetes</taxon>
        <taxon>Mycobacteriales</taxon>
        <taxon>Nocardiaceae</taxon>
        <taxon>Nocardia</taxon>
    </lineage>
</organism>
<name>A0A379JIC2_9NOCA</name>
<dbReference type="InterPro" id="IPR036435">
    <property type="entry name" value="Leukocidin/porin_MspA_sf"/>
</dbReference>
<keyword evidence="4" id="KW-1185">Reference proteome</keyword>